<feature type="region of interest" description="Disordered" evidence="8">
    <location>
        <begin position="1"/>
        <end position="38"/>
    </location>
</feature>
<dbReference type="InterPro" id="IPR001330">
    <property type="entry name" value="Prenyltrans"/>
</dbReference>
<keyword evidence="7" id="KW-0862">Zinc</keyword>
<evidence type="ECO:0000256" key="7">
    <source>
        <dbReference type="ARBA" id="ARBA00022833"/>
    </source>
</evidence>
<dbReference type="InterPro" id="IPR045089">
    <property type="entry name" value="PGGT1B-like"/>
</dbReference>
<dbReference type="GO" id="GO:0046872">
    <property type="term" value="F:metal ion binding"/>
    <property type="evidence" value="ECO:0007669"/>
    <property type="project" value="UniProtKB-KW"/>
</dbReference>
<evidence type="ECO:0000259" key="9">
    <source>
        <dbReference type="Pfam" id="PF00432"/>
    </source>
</evidence>
<evidence type="ECO:0000256" key="5">
    <source>
        <dbReference type="ARBA" id="ARBA00022723"/>
    </source>
</evidence>
<evidence type="ECO:0000313" key="10">
    <source>
        <dbReference type="EMBL" id="KIY72664.1"/>
    </source>
</evidence>
<dbReference type="EMBL" id="KN880441">
    <property type="protein sequence ID" value="KIY72664.1"/>
    <property type="molecule type" value="Genomic_DNA"/>
</dbReference>
<feature type="domain" description="Prenyltransferase alpha-alpha toroid" evidence="9">
    <location>
        <begin position="141"/>
        <end position="264"/>
    </location>
</feature>
<dbReference type="STRING" id="1314674.A0A0D7BR65"/>
<accession>A0A0D7BR65</accession>
<dbReference type="AlphaFoldDB" id="A0A0D7BR65"/>
<feature type="compositionally biased region" description="Low complexity" evidence="8">
    <location>
        <begin position="172"/>
        <end position="207"/>
    </location>
</feature>
<organism evidence="10 11">
    <name type="scientific">Cylindrobasidium torrendii FP15055 ss-10</name>
    <dbReference type="NCBI Taxonomy" id="1314674"/>
    <lineage>
        <taxon>Eukaryota</taxon>
        <taxon>Fungi</taxon>
        <taxon>Dikarya</taxon>
        <taxon>Basidiomycota</taxon>
        <taxon>Agaricomycotina</taxon>
        <taxon>Agaricomycetes</taxon>
        <taxon>Agaricomycetidae</taxon>
        <taxon>Agaricales</taxon>
        <taxon>Marasmiineae</taxon>
        <taxon>Physalacriaceae</taxon>
        <taxon>Cylindrobasidium</taxon>
    </lineage>
</organism>
<feature type="domain" description="Prenyltransferase alpha-alpha toroid" evidence="9">
    <location>
        <begin position="328"/>
        <end position="542"/>
    </location>
</feature>
<keyword evidence="4 10" id="KW-0808">Transferase</keyword>
<reference evidence="10 11" key="1">
    <citation type="journal article" date="2015" name="Fungal Genet. Biol.">
        <title>Evolution of novel wood decay mechanisms in Agaricales revealed by the genome sequences of Fistulina hepatica and Cylindrobasidium torrendii.</title>
        <authorList>
            <person name="Floudas D."/>
            <person name="Held B.W."/>
            <person name="Riley R."/>
            <person name="Nagy L.G."/>
            <person name="Koehler G."/>
            <person name="Ransdell A.S."/>
            <person name="Younus H."/>
            <person name="Chow J."/>
            <person name="Chiniquy J."/>
            <person name="Lipzen A."/>
            <person name="Tritt A."/>
            <person name="Sun H."/>
            <person name="Haridas S."/>
            <person name="LaButti K."/>
            <person name="Ohm R.A."/>
            <person name="Kues U."/>
            <person name="Blanchette R.A."/>
            <person name="Grigoriev I.V."/>
            <person name="Minto R.E."/>
            <person name="Hibbett D.S."/>
        </authorList>
    </citation>
    <scope>NUCLEOTIDE SEQUENCE [LARGE SCALE GENOMIC DNA]</scope>
    <source>
        <strain evidence="10 11">FP15055 ss-10</strain>
    </source>
</reference>
<dbReference type="Pfam" id="PF00432">
    <property type="entry name" value="Prenyltrans"/>
    <property type="match status" value="3"/>
</dbReference>
<dbReference type="Gene3D" id="1.50.10.20">
    <property type="match status" value="1"/>
</dbReference>
<dbReference type="SUPFAM" id="SSF48239">
    <property type="entry name" value="Terpenoid cyclases/Protein prenyltransferases"/>
    <property type="match status" value="2"/>
</dbReference>
<evidence type="ECO:0000256" key="1">
    <source>
        <dbReference type="ARBA" id="ARBA00001947"/>
    </source>
</evidence>
<dbReference type="PANTHER" id="PTHR11774">
    <property type="entry name" value="GERANYLGERANYL TRANSFERASE TYPE BETA SUBUNIT"/>
    <property type="match status" value="1"/>
</dbReference>
<evidence type="ECO:0000256" key="3">
    <source>
        <dbReference type="ARBA" id="ARBA00022602"/>
    </source>
</evidence>
<gene>
    <name evidence="10" type="ORF">CYLTODRAFT_417672</name>
</gene>
<dbReference type="GO" id="GO:0005953">
    <property type="term" value="C:CAAX-protein geranylgeranyltransferase complex"/>
    <property type="evidence" value="ECO:0007669"/>
    <property type="project" value="TreeGrafter"/>
</dbReference>
<dbReference type="InterPro" id="IPR008930">
    <property type="entry name" value="Terpenoid_cyclase/PrenylTrfase"/>
</dbReference>
<evidence type="ECO:0000256" key="2">
    <source>
        <dbReference type="ARBA" id="ARBA00010497"/>
    </source>
</evidence>
<keyword evidence="5" id="KW-0479">Metal-binding</keyword>
<feature type="compositionally biased region" description="Low complexity" evidence="8">
    <location>
        <begin position="1"/>
        <end position="14"/>
    </location>
</feature>
<dbReference type="Proteomes" id="UP000054007">
    <property type="component" value="Unassembled WGS sequence"/>
</dbReference>
<feature type="domain" description="Prenyltransferase alpha-alpha toroid" evidence="9">
    <location>
        <begin position="39"/>
        <end position="77"/>
    </location>
</feature>
<feature type="compositionally biased region" description="Acidic residues" evidence="8">
    <location>
        <begin position="15"/>
        <end position="31"/>
    </location>
</feature>
<evidence type="ECO:0000256" key="4">
    <source>
        <dbReference type="ARBA" id="ARBA00022679"/>
    </source>
</evidence>
<evidence type="ECO:0000313" key="11">
    <source>
        <dbReference type="Proteomes" id="UP000054007"/>
    </source>
</evidence>
<comment type="cofactor">
    <cofactor evidence="1">
        <name>Zn(2+)</name>
        <dbReference type="ChEBI" id="CHEBI:29105"/>
    </cofactor>
</comment>
<evidence type="ECO:0000256" key="6">
    <source>
        <dbReference type="ARBA" id="ARBA00022737"/>
    </source>
</evidence>
<feature type="region of interest" description="Disordered" evidence="8">
    <location>
        <begin position="87"/>
        <end position="138"/>
    </location>
</feature>
<name>A0A0D7BR65_9AGAR</name>
<feature type="region of interest" description="Disordered" evidence="8">
    <location>
        <begin position="304"/>
        <end position="323"/>
    </location>
</feature>
<dbReference type="PANTHER" id="PTHR11774:SF4">
    <property type="entry name" value="GERANYLGERANYL TRANSFERASE TYPE-1 SUBUNIT BETA"/>
    <property type="match status" value="1"/>
</dbReference>
<protein>
    <submittedName>
        <fullName evidence="10">Terpenoid cyclases/Protein prenyltransferase</fullName>
    </submittedName>
</protein>
<evidence type="ECO:0000256" key="8">
    <source>
        <dbReference type="SAM" id="MobiDB-lite"/>
    </source>
</evidence>
<comment type="similarity">
    <text evidence="2">Belongs to the protein prenyltransferase subunit beta family.</text>
</comment>
<keyword evidence="3" id="KW-0637">Prenyltransferase</keyword>
<dbReference type="OrthoDB" id="24893at2759"/>
<sequence length="571" mass="60694">MPTNPNPNTTTNPTQEEEDTAPLPTQEEEDTAPLPRTLDVAHAKRCAIGGLPGSQVEADASRLALVFYCAGVLELVGVPAPPAASTTLSTFGGDAPSAPEPLKTGPAETSEKSQTEHEAQTANTAEKEAETPPFDASQLPLRAPEAEEWRAWVWEQQVHSGGFRAGPHARTSSSSSSSPSPLPHAQASSAQNKAQASSAQNKAQASSVQNKAKTEEYGTGHMVMTYTALLTLGALRDDFRLLDREKLKVFLGRCQTGEGSFATTPVRRVPDEAHPIHHGPSPPRKTTYGGAWCVPSSSVPSSFHEQRGASFREKGGASSLEEDGASFREDGSAFYDFIGETDLRTVYCAFAVCAMLDDWSAIDVGRAVGFVRRCRTYEGGYAQTPGGEAHGGLTYVALAALRLAGESSLPARSSEEEERSWNGWGLTPRERKATVRFLTSLQDGISGGFAGRTGKEADACYAFWVLGALGVLSPSSPPPPSAPGKDASSSPQEHQDPATTLISAPALRTFLRACAFTYGGLGKAPGERPDPYHTYLGLASDAITRDVLDPVLNATWPTAAWVRKWVPGKSQ</sequence>
<proteinExistence type="inferred from homology"/>
<dbReference type="GO" id="GO:0004662">
    <property type="term" value="F:CAAX-protein geranylgeranyltransferase activity"/>
    <property type="evidence" value="ECO:0007669"/>
    <property type="project" value="TreeGrafter"/>
</dbReference>
<feature type="compositionally biased region" description="Basic and acidic residues" evidence="8">
    <location>
        <begin position="304"/>
        <end position="315"/>
    </location>
</feature>
<keyword evidence="11" id="KW-1185">Reference proteome</keyword>
<feature type="region of interest" description="Disordered" evidence="8">
    <location>
        <begin position="475"/>
        <end position="497"/>
    </location>
</feature>
<feature type="region of interest" description="Disordered" evidence="8">
    <location>
        <begin position="162"/>
        <end position="212"/>
    </location>
</feature>
<keyword evidence="6" id="KW-0677">Repeat</keyword>
<feature type="compositionally biased region" description="Basic and acidic residues" evidence="8">
    <location>
        <begin position="109"/>
        <end position="130"/>
    </location>
</feature>